<dbReference type="Proteomes" id="UP000712600">
    <property type="component" value="Unassembled WGS sequence"/>
</dbReference>
<sequence>MSNRLVRPVPSRTAAGSSSCRLRRVRPARAAVSKRSALSRPAKCTILDGPARGTDANGVYQDAS</sequence>
<evidence type="ECO:0000313" key="3">
    <source>
        <dbReference type="Proteomes" id="UP000712600"/>
    </source>
</evidence>
<name>A0A8S9Q6P1_BRACR</name>
<dbReference type="EMBL" id="QGKX02001290">
    <property type="protein sequence ID" value="KAF3535322.1"/>
    <property type="molecule type" value="Genomic_DNA"/>
</dbReference>
<protein>
    <submittedName>
        <fullName evidence="2">Uncharacterized protein</fullName>
    </submittedName>
</protein>
<proteinExistence type="predicted"/>
<evidence type="ECO:0000313" key="2">
    <source>
        <dbReference type="EMBL" id="KAF3535322.1"/>
    </source>
</evidence>
<feature type="region of interest" description="Disordered" evidence="1">
    <location>
        <begin position="1"/>
        <end position="37"/>
    </location>
</feature>
<gene>
    <name evidence="2" type="ORF">F2Q69_00021784</name>
</gene>
<comment type="caution">
    <text evidence="2">The sequence shown here is derived from an EMBL/GenBank/DDBJ whole genome shotgun (WGS) entry which is preliminary data.</text>
</comment>
<feature type="region of interest" description="Disordered" evidence="1">
    <location>
        <begin position="45"/>
        <end position="64"/>
    </location>
</feature>
<evidence type="ECO:0000256" key="1">
    <source>
        <dbReference type="SAM" id="MobiDB-lite"/>
    </source>
</evidence>
<dbReference type="AlphaFoldDB" id="A0A8S9Q6P1"/>
<organism evidence="2 3">
    <name type="scientific">Brassica cretica</name>
    <name type="common">Mustard</name>
    <dbReference type="NCBI Taxonomy" id="69181"/>
    <lineage>
        <taxon>Eukaryota</taxon>
        <taxon>Viridiplantae</taxon>
        <taxon>Streptophyta</taxon>
        <taxon>Embryophyta</taxon>
        <taxon>Tracheophyta</taxon>
        <taxon>Spermatophyta</taxon>
        <taxon>Magnoliopsida</taxon>
        <taxon>eudicotyledons</taxon>
        <taxon>Gunneridae</taxon>
        <taxon>Pentapetalae</taxon>
        <taxon>rosids</taxon>
        <taxon>malvids</taxon>
        <taxon>Brassicales</taxon>
        <taxon>Brassicaceae</taxon>
        <taxon>Brassiceae</taxon>
        <taxon>Brassica</taxon>
    </lineage>
</organism>
<accession>A0A8S9Q6P1</accession>
<reference evidence="2" key="1">
    <citation type="submission" date="2019-12" db="EMBL/GenBank/DDBJ databases">
        <title>Genome sequencing and annotation of Brassica cretica.</title>
        <authorList>
            <person name="Studholme D.J."/>
            <person name="Sarris P."/>
        </authorList>
    </citation>
    <scope>NUCLEOTIDE SEQUENCE</scope>
    <source>
        <strain evidence="2">PFS-109/04</strain>
        <tissue evidence="2">Leaf</tissue>
    </source>
</reference>